<evidence type="ECO:0000256" key="1">
    <source>
        <dbReference type="ARBA" id="ARBA00009091"/>
    </source>
</evidence>
<evidence type="ECO:0000313" key="4">
    <source>
        <dbReference type="EMBL" id="MDB6178523.1"/>
    </source>
</evidence>
<dbReference type="SMART" id="SM00935">
    <property type="entry name" value="OmpH"/>
    <property type="match status" value="1"/>
</dbReference>
<protein>
    <submittedName>
        <fullName evidence="4">OmpH family outer membrane protein</fullName>
    </submittedName>
</protein>
<dbReference type="SUPFAM" id="SSF111384">
    <property type="entry name" value="OmpH-like"/>
    <property type="match status" value="1"/>
</dbReference>
<comment type="caution">
    <text evidence="4">The sequence shown here is derived from an EMBL/GenBank/DDBJ whole genome shotgun (WGS) entry which is preliminary data.</text>
</comment>
<name>A0ABT4ZHQ9_9RHOB</name>
<feature type="region of interest" description="Disordered" evidence="3">
    <location>
        <begin position="1"/>
        <end position="42"/>
    </location>
</feature>
<sequence>MSPVYAQQVETSPVPELTDQPSQPSVRRDGDRALPTRTIQSEGQSLVDAPILTVDQERLFDESDWGQRALRELEQRGGEIAQENDRLATQLSNEEAQLTQQRSVLEPAEFRKLAEAFDSRATTIRRERAQMVQKLNAEAEADRNAFFQAALPVMGEVMQERGATAVLDRRTVFVSLDAIDITSDLIERLNQRIGDGTEDDTAPPVSSSDDN</sequence>
<feature type="region of interest" description="Disordered" evidence="3">
    <location>
        <begin position="192"/>
        <end position="211"/>
    </location>
</feature>
<proteinExistence type="inferred from homology"/>
<dbReference type="Gene3D" id="3.30.910.20">
    <property type="entry name" value="Skp domain"/>
    <property type="match status" value="1"/>
</dbReference>
<evidence type="ECO:0000256" key="2">
    <source>
        <dbReference type="ARBA" id="ARBA00022729"/>
    </source>
</evidence>
<dbReference type="Proteomes" id="UP001165641">
    <property type="component" value="Unassembled WGS sequence"/>
</dbReference>
<reference evidence="4" key="1">
    <citation type="submission" date="2022-12" db="EMBL/GenBank/DDBJ databases">
        <title>Paracoccus onchidii sp. nov., isolated from a marine invertebrate from the South China Sea.</title>
        <authorList>
            <person name="Xu S."/>
            <person name="Liu Z."/>
            <person name="Xu Y."/>
        </authorList>
    </citation>
    <scope>NUCLEOTIDE SEQUENCE</scope>
    <source>
        <strain evidence="4">Z330</strain>
    </source>
</reference>
<dbReference type="PANTHER" id="PTHR35089">
    <property type="entry name" value="CHAPERONE PROTEIN SKP"/>
    <property type="match status" value="1"/>
</dbReference>
<keyword evidence="2" id="KW-0732">Signal</keyword>
<dbReference type="InterPro" id="IPR024930">
    <property type="entry name" value="Skp_dom_sf"/>
</dbReference>
<dbReference type="RefSeq" id="WP_271889641.1">
    <property type="nucleotide sequence ID" value="NZ_JAQBIE010000017.1"/>
</dbReference>
<dbReference type="EMBL" id="JAQBIE010000017">
    <property type="protein sequence ID" value="MDB6178523.1"/>
    <property type="molecule type" value="Genomic_DNA"/>
</dbReference>
<evidence type="ECO:0000256" key="3">
    <source>
        <dbReference type="SAM" id="MobiDB-lite"/>
    </source>
</evidence>
<accession>A0ABT4ZHQ9</accession>
<keyword evidence="5" id="KW-1185">Reference proteome</keyword>
<gene>
    <name evidence="4" type="ORF">PAF17_13550</name>
</gene>
<evidence type="ECO:0000313" key="5">
    <source>
        <dbReference type="Proteomes" id="UP001165641"/>
    </source>
</evidence>
<dbReference type="Pfam" id="PF03938">
    <property type="entry name" value="OmpH"/>
    <property type="match status" value="1"/>
</dbReference>
<organism evidence="4 5">
    <name type="scientific">Paracoccus onchidii</name>
    <dbReference type="NCBI Taxonomy" id="3017813"/>
    <lineage>
        <taxon>Bacteria</taxon>
        <taxon>Pseudomonadati</taxon>
        <taxon>Pseudomonadota</taxon>
        <taxon>Alphaproteobacteria</taxon>
        <taxon>Rhodobacterales</taxon>
        <taxon>Paracoccaceae</taxon>
        <taxon>Paracoccus</taxon>
    </lineage>
</organism>
<dbReference type="InterPro" id="IPR005632">
    <property type="entry name" value="Chaperone_Skp"/>
</dbReference>
<dbReference type="PANTHER" id="PTHR35089:SF1">
    <property type="entry name" value="CHAPERONE PROTEIN SKP"/>
    <property type="match status" value="1"/>
</dbReference>
<comment type="similarity">
    <text evidence="1">Belongs to the Skp family.</text>
</comment>